<protein>
    <submittedName>
        <fullName evidence="1">Uncharacterized protein</fullName>
    </submittedName>
</protein>
<name>A0A4Y2B2I7_ARAVE</name>
<evidence type="ECO:0000313" key="2">
    <source>
        <dbReference type="Proteomes" id="UP000499080"/>
    </source>
</evidence>
<organism evidence="1 2">
    <name type="scientific">Araneus ventricosus</name>
    <name type="common">Orbweaver spider</name>
    <name type="synonym">Epeira ventricosa</name>
    <dbReference type="NCBI Taxonomy" id="182803"/>
    <lineage>
        <taxon>Eukaryota</taxon>
        <taxon>Metazoa</taxon>
        <taxon>Ecdysozoa</taxon>
        <taxon>Arthropoda</taxon>
        <taxon>Chelicerata</taxon>
        <taxon>Arachnida</taxon>
        <taxon>Araneae</taxon>
        <taxon>Araneomorphae</taxon>
        <taxon>Entelegynae</taxon>
        <taxon>Araneoidea</taxon>
        <taxon>Araneidae</taxon>
        <taxon>Araneus</taxon>
    </lineage>
</organism>
<keyword evidence="2" id="KW-1185">Reference proteome</keyword>
<dbReference type="Proteomes" id="UP000499080">
    <property type="component" value="Unassembled WGS sequence"/>
</dbReference>
<evidence type="ECO:0000313" key="1">
    <source>
        <dbReference type="EMBL" id="GBL86542.1"/>
    </source>
</evidence>
<accession>A0A4Y2B2I7</accession>
<sequence>MKCTSLAAYPSTQLFRKESGLSTYSMPLPPHSFSYFVRLMRKDGHLSPEEDDIQVWAINCQQRKEPLFSRKIFSGARNRLSPVSVEWGGLRRIRAHRVNQLFIRHKQRRASSKTYTSTSVVFRAPRDSRLVSTRLTTSTFSDNEGLIIKYAKLATARGPEASVEWGGLRRDRAHRVKEYNNASTQRN</sequence>
<comment type="caution">
    <text evidence="1">The sequence shown here is derived from an EMBL/GenBank/DDBJ whole genome shotgun (WGS) entry which is preliminary data.</text>
</comment>
<dbReference type="AlphaFoldDB" id="A0A4Y2B2I7"/>
<reference evidence="1 2" key="1">
    <citation type="journal article" date="2019" name="Sci. Rep.">
        <title>Orb-weaving spider Araneus ventricosus genome elucidates the spidroin gene catalogue.</title>
        <authorList>
            <person name="Kono N."/>
            <person name="Nakamura H."/>
            <person name="Ohtoshi R."/>
            <person name="Moran D.A.P."/>
            <person name="Shinohara A."/>
            <person name="Yoshida Y."/>
            <person name="Fujiwara M."/>
            <person name="Mori M."/>
            <person name="Tomita M."/>
            <person name="Arakawa K."/>
        </authorList>
    </citation>
    <scope>NUCLEOTIDE SEQUENCE [LARGE SCALE GENOMIC DNA]</scope>
</reference>
<dbReference type="EMBL" id="BGPR01000049">
    <property type="protein sequence ID" value="GBL86542.1"/>
    <property type="molecule type" value="Genomic_DNA"/>
</dbReference>
<gene>
    <name evidence="1" type="ORF">AVEN_194800_1</name>
</gene>
<proteinExistence type="predicted"/>
<dbReference type="OrthoDB" id="9884289at2759"/>